<dbReference type="EMBL" id="MU004459">
    <property type="protein sequence ID" value="KAF2650307.1"/>
    <property type="molecule type" value="Genomic_DNA"/>
</dbReference>
<dbReference type="Pfam" id="PF11951">
    <property type="entry name" value="Fungal_trans_2"/>
    <property type="match status" value="1"/>
</dbReference>
<evidence type="ECO:0000313" key="1">
    <source>
        <dbReference type="EMBL" id="KAF2650307.1"/>
    </source>
</evidence>
<sequence length="276" mass="31197">MSSNHIQFVQYFDPHNATMKKRQQRVVHSNAARAAHAEARRRRTVKYQAAKARERSQQLVSPPEGVVVPSPLQISSLLPAGRTDPFASCVRPFTPVEHFLLDHFITAVVPLLRCHELASFYTERMTTAWVPLALTNTGLLDSVLLMACRHLSAQYLQHQRRRFDELSMQYKLHCLRSLREEIAVNISFDDATVAKTLMLVYDELTISDTVMAKGHLDGAIRMVDLNGGPQTLGMDGFINRIISNLSQKFEISDFKFNEYGQHHTDVVEVAVAPAEL</sequence>
<dbReference type="OrthoDB" id="3797976at2759"/>
<organism evidence="1 2">
    <name type="scientific">Lophiostoma macrostomum CBS 122681</name>
    <dbReference type="NCBI Taxonomy" id="1314788"/>
    <lineage>
        <taxon>Eukaryota</taxon>
        <taxon>Fungi</taxon>
        <taxon>Dikarya</taxon>
        <taxon>Ascomycota</taxon>
        <taxon>Pezizomycotina</taxon>
        <taxon>Dothideomycetes</taxon>
        <taxon>Pleosporomycetidae</taxon>
        <taxon>Pleosporales</taxon>
        <taxon>Lophiostomataceae</taxon>
        <taxon>Lophiostoma</taxon>
    </lineage>
</organism>
<dbReference type="PANTHER" id="PTHR37540">
    <property type="entry name" value="TRANSCRIPTION FACTOR (ACR-2), PUTATIVE-RELATED-RELATED"/>
    <property type="match status" value="1"/>
</dbReference>
<reference evidence="1" key="1">
    <citation type="journal article" date="2020" name="Stud. Mycol.">
        <title>101 Dothideomycetes genomes: a test case for predicting lifestyles and emergence of pathogens.</title>
        <authorList>
            <person name="Haridas S."/>
            <person name="Albert R."/>
            <person name="Binder M."/>
            <person name="Bloem J."/>
            <person name="Labutti K."/>
            <person name="Salamov A."/>
            <person name="Andreopoulos B."/>
            <person name="Baker S."/>
            <person name="Barry K."/>
            <person name="Bills G."/>
            <person name="Bluhm B."/>
            <person name="Cannon C."/>
            <person name="Castanera R."/>
            <person name="Culley D."/>
            <person name="Daum C."/>
            <person name="Ezra D."/>
            <person name="Gonzalez J."/>
            <person name="Henrissat B."/>
            <person name="Kuo A."/>
            <person name="Liang C."/>
            <person name="Lipzen A."/>
            <person name="Lutzoni F."/>
            <person name="Magnuson J."/>
            <person name="Mondo S."/>
            <person name="Nolan M."/>
            <person name="Ohm R."/>
            <person name="Pangilinan J."/>
            <person name="Park H.-J."/>
            <person name="Ramirez L."/>
            <person name="Alfaro M."/>
            <person name="Sun H."/>
            <person name="Tritt A."/>
            <person name="Yoshinaga Y."/>
            <person name="Zwiers L.-H."/>
            <person name="Turgeon B."/>
            <person name="Goodwin S."/>
            <person name="Spatafora J."/>
            <person name="Crous P."/>
            <person name="Grigoriev I."/>
        </authorList>
    </citation>
    <scope>NUCLEOTIDE SEQUENCE</scope>
    <source>
        <strain evidence="1">CBS 122681</strain>
    </source>
</reference>
<proteinExistence type="predicted"/>
<dbReference type="InterPro" id="IPR021858">
    <property type="entry name" value="Fun_TF"/>
</dbReference>
<accession>A0A6A6STC9</accession>
<name>A0A6A6STC9_9PLEO</name>
<keyword evidence="2" id="KW-1185">Reference proteome</keyword>
<protein>
    <submittedName>
        <fullName evidence="1">Uncharacterized protein</fullName>
    </submittedName>
</protein>
<dbReference type="AlphaFoldDB" id="A0A6A6STC9"/>
<dbReference type="PANTHER" id="PTHR37540:SF5">
    <property type="entry name" value="TRANSCRIPTION FACTOR DOMAIN-CONTAINING PROTEIN"/>
    <property type="match status" value="1"/>
</dbReference>
<gene>
    <name evidence="1" type="ORF">K491DRAFT_667425</name>
</gene>
<evidence type="ECO:0000313" key="2">
    <source>
        <dbReference type="Proteomes" id="UP000799324"/>
    </source>
</evidence>
<dbReference type="Proteomes" id="UP000799324">
    <property type="component" value="Unassembled WGS sequence"/>
</dbReference>